<reference evidence="4 5" key="1">
    <citation type="submission" date="2018-02" db="EMBL/GenBank/DDBJ databases">
        <title>Draft genome sequencing of Burkholderia cepacia Y14-15.</title>
        <authorList>
            <person name="Zheng B.-X."/>
        </authorList>
    </citation>
    <scope>NUCLEOTIDE SEQUENCE [LARGE SCALE GENOMIC DNA]</scope>
    <source>
        <strain evidence="4 5">Y14-15</strain>
    </source>
</reference>
<evidence type="ECO:0000313" key="5">
    <source>
        <dbReference type="Proteomes" id="UP000238206"/>
    </source>
</evidence>
<dbReference type="RefSeq" id="WP_105393212.1">
    <property type="nucleotide sequence ID" value="NZ_PUIQ01000062.1"/>
</dbReference>
<dbReference type="Proteomes" id="UP000238206">
    <property type="component" value="Unassembled WGS sequence"/>
</dbReference>
<dbReference type="InterPro" id="IPR050336">
    <property type="entry name" value="Chromosome_partition/occlusion"/>
</dbReference>
<dbReference type="Gene3D" id="3.90.1530.30">
    <property type="match status" value="1"/>
</dbReference>
<evidence type="ECO:0000313" key="4">
    <source>
        <dbReference type="EMBL" id="PQP10830.1"/>
    </source>
</evidence>
<proteinExistence type="predicted"/>
<dbReference type="GO" id="GO:0005694">
    <property type="term" value="C:chromosome"/>
    <property type="evidence" value="ECO:0007669"/>
    <property type="project" value="TreeGrafter"/>
</dbReference>
<comment type="caution">
    <text evidence="4">The sequence shown here is derived from an EMBL/GenBank/DDBJ whole genome shotgun (WGS) entry which is preliminary data.</text>
</comment>
<dbReference type="SUPFAM" id="SSF110849">
    <property type="entry name" value="ParB/Sulfiredoxin"/>
    <property type="match status" value="1"/>
</dbReference>
<dbReference type="Gene3D" id="1.10.10.2830">
    <property type="match status" value="1"/>
</dbReference>
<evidence type="ECO:0000256" key="1">
    <source>
        <dbReference type="SAM" id="Coils"/>
    </source>
</evidence>
<dbReference type="Pfam" id="PF02195">
    <property type="entry name" value="ParB_N"/>
    <property type="match status" value="1"/>
</dbReference>
<dbReference type="CDD" id="cd16406">
    <property type="entry name" value="ParB_N_like"/>
    <property type="match status" value="1"/>
</dbReference>
<dbReference type="PANTHER" id="PTHR33375">
    <property type="entry name" value="CHROMOSOME-PARTITIONING PROTEIN PARB-RELATED"/>
    <property type="match status" value="1"/>
</dbReference>
<dbReference type="SUPFAM" id="SSF109709">
    <property type="entry name" value="KorB DNA-binding domain-like"/>
    <property type="match status" value="1"/>
</dbReference>
<dbReference type="InterPro" id="IPR003115">
    <property type="entry name" value="ParB_N"/>
</dbReference>
<dbReference type="SMART" id="SM00470">
    <property type="entry name" value="ParB"/>
    <property type="match status" value="1"/>
</dbReference>
<dbReference type="InterPro" id="IPR036086">
    <property type="entry name" value="ParB/Sulfiredoxin_sf"/>
</dbReference>
<protein>
    <submittedName>
        <fullName evidence="4">Chromosome partitioning protein ParB</fullName>
    </submittedName>
</protein>
<gene>
    <name evidence="4" type="ORF">C5615_32715</name>
</gene>
<organism evidence="4 5">
    <name type="scientific">Burkholderia cepacia</name>
    <name type="common">Pseudomonas cepacia</name>
    <dbReference type="NCBI Taxonomy" id="292"/>
    <lineage>
        <taxon>Bacteria</taxon>
        <taxon>Pseudomonadati</taxon>
        <taxon>Pseudomonadota</taxon>
        <taxon>Betaproteobacteria</taxon>
        <taxon>Burkholderiales</taxon>
        <taxon>Burkholderiaceae</taxon>
        <taxon>Burkholderia</taxon>
        <taxon>Burkholderia cepacia complex</taxon>
    </lineage>
</organism>
<keyword evidence="1" id="KW-0175">Coiled coil</keyword>
<sequence>MTEIATDVIPNDAAFAPIQYVPLGSLRVSPRNARKKPPTRIRELADDIRATGLLQNLVVHHIEDEPGEHGVCAGQRRLAALALLKSEGHATDSTLIPVRIVSIGEALAVSLIENAEREGMHIADQCEAFKQLVAEGQSVEEIAGRFSVAERDVRRALKLASVSPKLIDVYRDDGMTYDQVCALALSDSHEQQERIWFDAKQTWQQRANEIRRVITQEETHASDNPLVAFVGLDTYEAAGGYVRRDLFSDAKNNGYINDLELLNRLAVEKLSAVAVDMGAEGWSWVETNVQRDSLQLSKYGRLRPESREFTRKEKTEFRKLEKARDEAQTALNAYYDEEEGEDDDAKREALEEAAQDADAAVDAYAERRNAWTDEQKARAGVFIWLDYAGGLQIERGLVKPSEKAAVKDAGVAGAERIIPEKARPLHGETLCERLTAHRTAAVQAELMKEPTVALAYLMFSMVPRVFSEHYEAHAATDALDAQFTPTHDRLLRAADDMTDSPAWQFIDGQRQKWRAMLPTKVRDLLPWLLSCSEDVLANLFAFCVAATVNGLSRWDGPHDVNTLADTLGLDMATYWKPTRASYLNHVSKQRIIDVVTQAVSAEAAAPLASMKKGDAAAAAELRLADSGWLPEVLTNRQTDRVWEDDVEAESDELDPHDSESAMD</sequence>
<dbReference type="PANTHER" id="PTHR33375:SF7">
    <property type="entry name" value="CHROMOSOME 2-PARTITIONING PROTEIN PARB-RELATED"/>
    <property type="match status" value="1"/>
</dbReference>
<accession>A0A2S8I7R1</accession>
<evidence type="ECO:0000259" key="3">
    <source>
        <dbReference type="SMART" id="SM00470"/>
    </source>
</evidence>
<name>A0A2S8I7R1_BURCE</name>
<feature type="coiled-coil region" evidence="1">
    <location>
        <begin position="317"/>
        <end position="367"/>
    </location>
</feature>
<dbReference type="GO" id="GO:0007059">
    <property type="term" value="P:chromosome segregation"/>
    <property type="evidence" value="ECO:0007669"/>
    <property type="project" value="TreeGrafter"/>
</dbReference>
<feature type="domain" description="ParB-like N-terminal" evidence="3">
    <location>
        <begin position="19"/>
        <end position="115"/>
    </location>
</feature>
<feature type="region of interest" description="Disordered" evidence="2">
    <location>
        <begin position="639"/>
        <end position="663"/>
    </location>
</feature>
<feature type="compositionally biased region" description="Basic and acidic residues" evidence="2">
    <location>
        <begin position="653"/>
        <end position="663"/>
    </location>
</feature>
<dbReference type="AlphaFoldDB" id="A0A2S8I7R1"/>
<evidence type="ECO:0000256" key="2">
    <source>
        <dbReference type="SAM" id="MobiDB-lite"/>
    </source>
</evidence>
<dbReference type="EMBL" id="PUIQ01000062">
    <property type="protein sequence ID" value="PQP10830.1"/>
    <property type="molecule type" value="Genomic_DNA"/>
</dbReference>